<dbReference type="AlphaFoldDB" id="G7VBY9"/>
<accession>G7VBY9</accession>
<keyword evidence="2" id="KW-1185">Reference proteome</keyword>
<name>G7VBY9_9CREN</name>
<evidence type="ECO:0008006" key="3">
    <source>
        <dbReference type="Google" id="ProtNLM"/>
    </source>
</evidence>
<dbReference type="STRING" id="1104324.P186_1052"/>
<reference evidence="1 2" key="1">
    <citation type="journal article" date="2012" name="J. Bacteriol.">
        <title>Complete genome sequence of strain 1860, a crenarchaeon of the genus pyrobaculum able to grow with various electron acceptors.</title>
        <authorList>
            <person name="Mardanov A.V."/>
            <person name="Gumerov V.M."/>
            <person name="Slobodkina G.B."/>
            <person name="Beletsky A.V."/>
            <person name="Bonch-Osmolovskaya E.A."/>
            <person name="Ravin N.V."/>
            <person name="Skryabin K.G."/>
        </authorList>
    </citation>
    <scope>NUCLEOTIDE SEQUENCE [LARGE SCALE GENOMIC DNA]</scope>
    <source>
        <strain evidence="1 2">1860</strain>
    </source>
</reference>
<evidence type="ECO:0000313" key="1">
    <source>
        <dbReference type="EMBL" id="AET32489.1"/>
    </source>
</evidence>
<sequence length="160" mass="17786">MSVVDLFKRFSSDVRLVFYVDESGLKSFCNCVVVAGVLAVVSGSYMYWGEGVVRRIREALGVSGELKWRVVKRRGGRGLVEELLGGLEVRHFAVHYTSQVEFEKALWRFLVEVPADLYVLDVGLADASKFPRAVNKPSHKTPGIQIADLAAGFYAEKARC</sequence>
<proteinExistence type="predicted"/>
<dbReference type="BioCyc" id="PSP1104324:GJSN-1028-MONOMER"/>
<dbReference type="EMBL" id="CP003098">
    <property type="protein sequence ID" value="AET32489.1"/>
    <property type="molecule type" value="Genomic_DNA"/>
</dbReference>
<gene>
    <name evidence="1" type="ORF">P186_1052</name>
</gene>
<dbReference type="HOGENOM" id="CLU_140141_0_0_2"/>
<protein>
    <recommendedName>
        <fullName evidence="3">DUF3800 domain-containing protein</fullName>
    </recommendedName>
</protein>
<dbReference type="eggNOG" id="arCOG07690">
    <property type="taxonomic scope" value="Archaea"/>
</dbReference>
<dbReference type="KEGG" id="pyr:P186_1052"/>
<evidence type="ECO:0000313" key="2">
    <source>
        <dbReference type="Proteomes" id="UP000005867"/>
    </source>
</evidence>
<dbReference type="Proteomes" id="UP000005867">
    <property type="component" value="Chromosome"/>
</dbReference>
<organism evidence="1 2">
    <name type="scientific">Pyrobaculum ferrireducens</name>
    <dbReference type="NCBI Taxonomy" id="1104324"/>
    <lineage>
        <taxon>Archaea</taxon>
        <taxon>Thermoproteota</taxon>
        <taxon>Thermoprotei</taxon>
        <taxon>Thermoproteales</taxon>
        <taxon>Thermoproteaceae</taxon>
        <taxon>Pyrobaculum</taxon>
    </lineage>
</organism>